<dbReference type="EMBL" id="WOWS01000002">
    <property type="protein sequence ID" value="MUU77952.1"/>
    <property type="molecule type" value="Genomic_DNA"/>
</dbReference>
<dbReference type="Proteomes" id="UP000478208">
    <property type="component" value="Unassembled WGS sequence"/>
</dbReference>
<accession>A0A6L6UAL8</accession>
<keyword evidence="1" id="KW-1133">Transmembrane helix</keyword>
<comment type="caution">
    <text evidence="2">The sequence shown here is derived from an EMBL/GenBank/DDBJ whole genome shotgun (WGS) entry which is preliminary data.</text>
</comment>
<evidence type="ECO:0000313" key="2">
    <source>
        <dbReference type="EMBL" id="MUU77952.1"/>
    </source>
</evidence>
<name>A0A6L6UAL8_9FLAO</name>
<dbReference type="RefSeq" id="WP_157362852.1">
    <property type="nucleotide sequence ID" value="NZ_WOWS01000002.1"/>
</dbReference>
<sequence>MKKIGGYMVFFGLFAIVLNFFDRVPTILMWIYEWGDTVAWAIKIGLIVVGAVLFFIGKPEEESETEVTHRDGTAAE</sequence>
<feature type="transmembrane region" description="Helical" evidence="1">
    <location>
        <begin position="38"/>
        <end position="56"/>
    </location>
</feature>
<gene>
    <name evidence="2" type="ORF">GN138_05810</name>
</gene>
<evidence type="ECO:0000256" key="1">
    <source>
        <dbReference type="SAM" id="Phobius"/>
    </source>
</evidence>
<protein>
    <submittedName>
        <fullName evidence="2">Uncharacterized protein</fullName>
    </submittedName>
</protein>
<evidence type="ECO:0000313" key="3">
    <source>
        <dbReference type="Proteomes" id="UP000478208"/>
    </source>
</evidence>
<keyword evidence="1" id="KW-0472">Membrane</keyword>
<feature type="transmembrane region" description="Helical" evidence="1">
    <location>
        <begin position="7"/>
        <end position="32"/>
    </location>
</feature>
<reference evidence="2 3" key="1">
    <citation type="submission" date="2019-12" db="EMBL/GenBank/DDBJ databases">
        <authorList>
            <person name="Li J."/>
        </authorList>
    </citation>
    <scope>NUCLEOTIDE SEQUENCE [LARGE SCALE GENOMIC DNA]</scope>
    <source>
        <strain evidence="2 3">HL2-2</strain>
    </source>
</reference>
<keyword evidence="3" id="KW-1185">Reference proteome</keyword>
<keyword evidence="1" id="KW-0812">Transmembrane</keyword>
<dbReference type="AlphaFoldDB" id="A0A6L6UAL8"/>
<organism evidence="2 3">
    <name type="scientific">Winogradskyella endarachnes</name>
    <dbReference type="NCBI Taxonomy" id="2681965"/>
    <lineage>
        <taxon>Bacteria</taxon>
        <taxon>Pseudomonadati</taxon>
        <taxon>Bacteroidota</taxon>
        <taxon>Flavobacteriia</taxon>
        <taxon>Flavobacteriales</taxon>
        <taxon>Flavobacteriaceae</taxon>
        <taxon>Winogradskyella</taxon>
    </lineage>
</organism>
<proteinExistence type="predicted"/>